<dbReference type="PROSITE" id="PS50836">
    <property type="entry name" value="DOMON"/>
    <property type="match status" value="1"/>
</dbReference>
<dbReference type="GO" id="GO:0016020">
    <property type="term" value="C:membrane"/>
    <property type="evidence" value="ECO:0007669"/>
    <property type="project" value="UniProtKB-SubCell"/>
</dbReference>
<evidence type="ECO:0000259" key="9">
    <source>
        <dbReference type="PROSITE" id="PS50939"/>
    </source>
</evidence>
<dbReference type="PANTHER" id="PTHR35128:SF7">
    <property type="match status" value="1"/>
</dbReference>
<evidence type="ECO:0000256" key="2">
    <source>
        <dbReference type="ARBA" id="ARBA00022448"/>
    </source>
</evidence>
<dbReference type="PROSITE" id="PS50890">
    <property type="entry name" value="PUA"/>
    <property type="match status" value="1"/>
</dbReference>
<feature type="transmembrane region" description="Helical" evidence="7">
    <location>
        <begin position="387"/>
        <end position="412"/>
    </location>
</feature>
<dbReference type="Proteomes" id="UP000224567">
    <property type="component" value="Unassembled WGS sequence"/>
</dbReference>
<dbReference type="SMART" id="SM00665">
    <property type="entry name" value="B561"/>
    <property type="match status" value="1"/>
</dbReference>
<keyword evidence="11" id="KW-1185">Reference proteome</keyword>
<organism evidence="10 11">
    <name type="scientific">Capsicum baccatum</name>
    <name type="common">Peruvian pepper</name>
    <dbReference type="NCBI Taxonomy" id="33114"/>
    <lineage>
        <taxon>Eukaryota</taxon>
        <taxon>Viridiplantae</taxon>
        <taxon>Streptophyta</taxon>
        <taxon>Embryophyta</taxon>
        <taxon>Tracheophyta</taxon>
        <taxon>Spermatophyta</taxon>
        <taxon>Magnoliopsida</taxon>
        <taxon>eudicotyledons</taxon>
        <taxon>Gunneridae</taxon>
        <taxon>Pentapetalae</taxon>
        <taxon>asterids</taxon>
        <taxon>lamiids</taxon>
        <taxon>Solanales</taxon>
        <taxon>Solanaceae</taxon>
        <taxon>Solanoideae</taxon>
        <taxon>Capsiceae</taxon>
        <taxon>Capsicum</taxon>
    </lineage>
</organism>
<feature type="domain" description="Cytochrome b561" evidence="9">
    <location>
        <begin position="314"/>
        <end position="519"/>
    </location>
</feature>
<comment type="caution">
    <text evidence="10">The sequence shown here is derived from an EMBL/GenBank/DDBJ whole genome shotgun (WGS) entry which is preliminary data.</text>
</comment>
<dbReference type="PANTHER" id="PTHR35128">
    <property type="entry name" value="SECRETION-REGULATING GUANINE NUCLEOTIDE EXCHANGE FACTOR"/>
    <property type="match status" value="1"/>
</dbReference>
<evidence type="ECO:0000259" key="8">
    <source>
        <dbReference type="PROSITE" id="PS50836"/>
    </source>
</evidence>
<feature type="transmembrane region" description="Helical" evidence="7">
    <location>
        <begin position="352"/>
        <end position="375"/>
    </location>
</feature>
<evidence type="ECO:0000313" key="10">
    <source>
        <dbReference type="EMBL" id="PHT35594.1"/>
    </source>
</evidence>
<evidence type="ECO:0008006" key="12">
    <source>
        <dbReference type="Google" id="ProtNLM"/>
    </source>
</evidence>
<keyword evidence="3 7" id="KW-0812">Transmembrane</keyword>
<feature type="transmembrane region" description="Helical" evidence="7">
    <location>
        <begin position="495"/>
        <end position="517"/>
    </location>
</feature>
<feature type="transmembrane region" description="Helical" evidence="7">
    <location>
        <begin position="459"/>
        <end position="483"/>
    </location>
</feature>
<dbReference type="Pfam" id="PF04526">
    <property type="entry name" value="DUF568"/>
    <property type="match status" value="1"/>
</dbReference>
<dbReference type="AlphaFoldDB" id="A0A2G2VRJ0"/>
<gene>
    <name evidence="10" type="ORF">CQW23_23294</name>
</gene>
<evidence type="ECO:0000256" key="1">
    <source>
        <dbReference type="ARBA" id="ARBA00004370"/>
    </source>
</evidence>
<dbReference type="CDD" id="cd09629">
    <property type="entry name" value="DOMON_CIL1_like"/>
    <property type="match status" value="1"/>
</dbReference>
<keyword evidence="4" id="KW-0249">Electron transport</keyword>
<dbReference type="InterPro" id="IPR029058">
    <property type="entry name" value="AB_hydrolase_fold"/>
</dbReference>
<dbReference type="PROSITE" id="PS50939">
    <property type="entry name" value="CYTOCHROME_B561"/>
    <property type="match status" value="1"/>
</dbReference>
<keyword evidence="2" id="KW-0813">Transport</keyword>
<reference evidence="11" key="2">
    <citation type="journal article" date="2017" name="J. Anim. Genet.">
        <title>Multiple reference genome sequences of hot pepper reveal the massive evolution of plant disease resistance genes by retroduplication.</title>
        <authorList>
            <person name="Kim S."/>
            <person name="Park J."/>
            <person name="Yeom S.-I."/>
            <person name="Kim Y.-M."/>
            <person name="Seo E."/>
            <person name="Kim K.-T."/>
            <person name="Kim M.-S."/>
            <person name="Lee J.M."/>
            <person name="Cheong K."/>
            <person name="Shin H.-S."/>
            <person name="Kim S.-B."/>
            <person name="Han K."/>
            <person name="Lee J."/>
            <person name="Park M."/>
            <person name="Lee H.-A."/>
            <person name="Lee H.-Y."/>
            <person name="Lee Y."/>
            <person name="Oh S."/>
            <person name="Lee J.H."/>
            <person name="Choi E."/>
            <person name="Choi E."/>
            <person name="Lee S.E."/>
            <person name="Jeon J."/>
            <person name="Kim H."/>
            <person name="Choi G."/>
            <person name="Song H."/>
            <person name="Lee J."/>
            <person name="Lee S.-C."/>
            <person name="Kwon J.-K."/>
            <person name="Lee H.-Y."/>
            <person name="Koo N."/>
            <person name="Hong Y."/>
            <person name="Kim R.W."/>
            <person name="Kang W.-H."/>
            <person name="Huh J.H."/>
            <person name="Kang B.-C."/>
            <person name="Yang T.-J."/>
            <person name="Lee Y.-H."/>
            <person name="Bennetzen J.L."/>
            <person name="Choi D."/>
        </authorList>
    </citation>
    <scope>NUCLEOTIDE SEQUENCE [LARGE SCALE GENOMIC DNA]</scope>
    <source>
        <strain evidence="11">cv. PBC81</strain>
    </source>
</reference>
<sequence length="878" mass="98813">MISKGCIHHIVQVKDSSCDTPSFESVLVACEFPDVFPEDLVGVPLEQEIDFKIDLFLDTHPISILLYRMAPVELKELLRGKILPRGRYCTSRGLACGPSGSQAPCDVWGADSGRYMSFTYYFSTVETREDYELWDTITDGPTIPMKLVDGEPIMKVRSEFTAEDLIALRKNMKAKNILFHGKSYDSCSDLPTLNSFIHWNYNPSSGTVDIAFRKSENKYGRWLAWAINPTSTGMIGSQAFVALQRSDGTLEAYTSPINTYGIIVRGNLSFRVHDVSAQNINGHVIIFARFELPMNGTNIVNHVWQEGPLQDDDTPGSHGMSGDNMKSFGTLDFHSGKTTDPIKPNLRSKVKIAHGIINGVSWGMMMPLGVVLARLRYLPLPQLPALWFYLHIYCQSIAYVLGIVGGGLGFYLRKQSPGGVKHTCHRYIGSALLVLATLQFLAHCLRLKKEHKHRVYWNIYHWCTGYGTIILAIGNCFKGFQLMDEGLWKRVYIDSYIAFLASLAFVAFGLEVLRWYLMRATKETSSANGVLNRGNMVLKLPKSVQNKRVLSLIVCLLFISALYLVLYRQYGEKSGSSSGILKQKWDSFSSVVNLDPTVEFRNGTDIIWQIPDSPKGIVFLAHGCDGRAANFWDKSSKCAHCVGLPEERLITLNALARKFAVIAVSSAGMCWSFKEERVVVKDVIEWWIAKKKLQSLPLVALGASSGGYFVSILATDVRFSSIVVMIIEGLYDQMEITGSYPPTLFVHMPKDKSRMQKLQRYMILLKAKGIDVAEVKCLEFPLSPNLFADRIPSIDVATSVKLFSLFKEKGVIDEKGFMTHDGRDIHWSETLQEKEIILPDKSLVNHIQEEMNLAFAFHEMTSLQSDQIFHWFETHLRD</sequence>
<evidence type="ECO:0000256" key="5">
    <source>
        <dbReference type="ARBA" id="ARBA00022989"/>
    </source>
</evidence>
<feature type="transmembrane region" description="Helical" evidence="7">
    <location>
        <begin position="427"/>
        <end position="447"/>
    </location>
</feature>
<reference evidence="10 11" key="1">
    <citation type="journal article" date="2017" name="Genome Biol.">
        <title>New reference genome sequences of hot pepper reveal the massive evolution of plant disease-resistance genes by retroduplication.</title>
        <authorList>
            <person name="Kim S."/>
            <person name="Park J."/>
            <person name="Yeom S.I."/>
            <person name="Kim Y.M."/>
            <person name="Seo E."/>
            <person name="Kim K.T."/>
            <person name="Kim M.S."/>
            <person name="Lee J.M."/>
            <person name="Cheong K."/>
            <person name="Shin H.S."/>
            <person name="Kim S.B."/>
            <person name="Han K."/>
            <person name="Lee J."/>
            <person name="Park M."/>
            <person name="Lee H.A."/>
            <person name="Lee H.Y."/>
            <person name="Lee Y."/>
            <person name="Oh S."/>
            <person name="Lee J.H."/>
            <person name="Choi E."/>
            <person name="Choi E."/>
            <person name="Lee S.E."/>
            <person name="Jeon J."/>
            <person name="Kim H."/>
            <person name="Choi G."/>
            <person name="Song H."/>
            <person name="Lee J."/>
            <person name="Lee S.C."/>
            <person name="Kwon J.K."/>
            <person name="Lee H.Y."/>
            <person name="Koo N."/>
            <person name="Hong Y."/>
            <person name="Kim R.W."/>
            <person name="Kang W.H."/>
            <person name="Huh J.H."/>
            <person name="Kang B.C."/>
            <person name="Yang T.J."/>
            <person name="Lee Y.H."/>
            <person name="Bennetzen J.L."/>
            <person name="Choi D."/>
        </authorList>
    </citation>
    <scope>NUCLEOTIDE SEQUENCE [LARGE SCALE GENOMIC DNA]</scope>
    <source>
        <strain evidence="11">cv. PBC81</strain>
    </source>
</reference>
<dbReference type="CDD" id="cd08760">
    <property type="entry name" value="Cyt_b561_FRRS1_like"/>
    <property type="match status" value="1"/>
</dbReference>
<keyword evidence="5 7" id="KW-1133">Transmembrane helix</keyword>
<keyword evidence="6 7" id="KW-0472">Membrane</keyword>
<dbReference type="EMBL" id="MLFT02000010">
    <property type="protein sequence ID" value="PHT35594.1"/>
    <property type="molecule type" value="Genomic_DNA"/>
</dbReference>
<proteinExistence type="predicted"/>
<evidence type="ECO:0000256" key="7">
    <source>
        <dbReference type="SAM" id="Phobius"/>
    </source>
</evidence>
<dbReference type="OrthoDB" id="10022521at2759"/>
<evidence type="ECO:0000256" key="4">
    <source>
        <dbReference type="ARBA" id="ARBA00022982"/>
    </source>
</evidence>
<comment type="subcellular location">
    <subcellularLocation>
        <location evidence="1">Membrane</location>
    </subcellularLocation>
</comment>
<evidence type="ECO:0000256" key="6">
    <source>
        <dbReference type="ARBA" id="ARBA00023136"/>
    </source>
</evidence>
<name>A0A2G2VRJ0_CAPBA</name>
<dbReference type="SUPFAM" id="SSF53474">
    <property type="entry name" value="alpha/beta-Hydrolases"/>
    <property type="match status" value="1"/>
</dbReference>
<feature type="domain" description="DOMON" evidence="8">
    <location>
        <begin position="193"/>
        <end position="307"/>
    </location>
</feature>
<protein>
    <recommendedName>
        <fullName evidence="12">Cytochrome b561 and DOMON domain-containing protein</fullName>
    </recommendedName>
</protein>
<dbReference type="Gene3D" id="3.40.50.1820">
    <property type="entry name" value="alpha/beta hydrolase"/>
    <property type="match status" value="1"/>
</dbReference>
<evidence type="ECO:0000313" key="11">
    <source>
        <dbReference type="Proteomes" id="UP000224567"/>
    </source>
</evidence>
<evidence type="ECO:0000256" key="3">
    <source>
        <dbReference type="ARBA" id="ARBA00022692"/>
    </source>
</evidence>
<dbReference type="InterPro" id="IPR006593">
    <property type="entry name" value="Cyt_b561/ferric_Rdtase_TM"/>
</dbReference>
<dbReference type="STRING" id="33114.A0A2G2VRJ0"/>
<dbReference type="Gene3D" id="1.20.120.1770">
    <property type="match status" value="1"/>
</dbReference>
<dbReference type="InterPro" id="IPR045265">
    <property type="entry name" value="AIR12_DOMON"/>
</dbReference>
<dbReference type="InterPro" id="IPR005018">
    <property type="entry name" value="DOMON_domain"/>
</dbReference>
<feature type="transmembrane region" description="Helical" evidence="7">
    <location>
        <begin position="549"/>
        <end position="567"/>
    </location>
</feature>
<accession>A0A2G2VRJ0</accession>